<evidence type="ECO:0000256" key="1">
    <source>
        <dbReference type="SAM" id="MobiDB-lite"/>
    </source>
</evidence>
<dbReference type="AlphaFoldDB" id="A0A1I4DD42"/>
<dbReference type="Proteomes" id="UP000198755">
    <property type="component" value="Unassembled WGS sequence"/>
</dbReference>
<sequence length="160" mass="16765">MLTSLERIHEKIADLETKISHLRIAERELLALDKGSSRQTKAAPSPAPKAKQKPATKSSSRKLQTSKPPASKAAEPRQSVAAAISEVLGQHGDLSASEISGLINAAGPEVNNRSVSFALQGLKKRGLAKNTGGKWSVGKERSRRAGSPSGASAVHSEAAE</sequence>
<reference evidence="2 3" key="1">
    <citation type="submission" date="2016-10" db="EMBL/GenBank/DDBJ databases">
        <authorList>
            <person name="de Groot N.N."/>
        </authorList>
    </citation>
    <scope>NUCLEOTIDE SEQUENCE [LARGE SCALE GENOMIC DNA]</scope>
    <source>
        <strain evidence="2 3">NE2</strain>
    </source>
</reference>
<proteinExistence type="predicted"/>
<feature type="region of interest" description="Disordered" evidence="1">
    <location>
        <begin position="126"/>
        <end position="160"/>
    </location>
</feature>
<accession>A0A1I4DD42</accession>
<gene>
    <name evidence="2" type="ORF">SAMN05444581_1522</name>
</gene>
<organism evidence="2 3">
    <name type="scientific">Methylocapsa palsarum</name>
    <dbReference type="NCBI Taxonomy" id="1612308"/>
    <lineage>
        <taxon>Bacteria</taxon>
        <taxon>Pseudomonadati</taxon>
        <taxon>Pseudomonadota</taxon>
        <taxon>Alphaproteobacteria</taxon>
        <taxon>Hyphomicrobiales</taxon>
        <taxon>Beijerinckiaceae</taxon>
        <taxon>Methylocapsa</taxon>
    </lineage>
</organism>
<evidence type="ECO:0000313" key="3">
    <source>
        <dbReference type="Proteomes" id="UP000198755"/>
    </source>
</evidence>
<feature type="region of interest" description="Disordered" evidence="1">
    <location>
        <begin position="30"/>
        <end position="78"/>
    </location>
</feature>
<keyword evidence="3" id="KW-1185">Reference proteome</keyword>
<dbReference type="OrthoDB" id="8449930at2"/>
<name>A0A1I4DD42_9HYPH</name>
<evidence type="ECO:0000313" key="2">
    <source>
        <dbReference type="EMBL" id="SFK90933.1"/>
    </source>
</evidence>
<dbReference type="EMBL" id="FOSN01000052">
    <property type="protein sequence ID" value="SFK90933.1"/>
    <property type="molecule type" value="Genomic_DNA"/>
</dbReference>
<protein>
    <submittedName>
        <fullName evidence="2">Uncharacterized protein</fullName>
    </submittedName>
</protein>